<feature type="binding site" evidence="6">
    <location>
        <position position="312"/>
    </location>
    <ligand>
        <name>D-dopa</name>
        <dbReference type="ChEBI" id="CHEBI:149689"/>
    </ligand>
</feature>
<dbReference type="PANTHER" id="PTHR11530">
    <property type="entry name" value="D-AMINO ACID OXIDASE"/>
    <property type="match status" value="1"/>
</dbReference>
<dbReference type="InterPro" id="IPR023209">
    <property type="entry name" value="DAO"/>
</dbReference>
<reference evidence="8" key="2">
    <citation type="journal article" date="2022" name="Microbiol. Resour. Announc.">
        <title>Whole-Genome Sequence of Entomortierella parvispora E1425, a Mucoromycotan Fungus Associated with Burkholderiaceae-Related Endosymbiotic Bacteria.</title>
        <authorList>
            <person name="Herlambang A."/>
            <person name="Guo Y."/>
            <person name="Takashima Y."/>
            <person name="Narisawa K."/>
            <person name="Ohta H."/>
            <person name="Nishizawa T."/>
        </authorList>
    </citation>
    <scope>NUCLEOTIDE SEQUENCE</scope>
    <source>
        <strain evidence="8">E1425</strain>
    </source>
</reference>
<dbReference type="GO" id="GO:0019478">
    <property type="term" value="P:D-amino acid catabolic process"/>
    <property type="evidence" value="ECO:0007669"/>
    <property type="project" value="TreeGrafter"/>
</dbReference>
<dbReference type="Pfam" id="PF01266">
    <property type="entry name" value="DAO"/>
    <property type="match status" value="1"/>
</dbReference>
<comment type="similarity">
    <text evidence="2">Belongs to the DAMOX/DASOX family.</text>
</comment>
<evidence type="ECO:0000256" key="2">
    <source>
        <dbReference type="ARBA" id="ARBA00006730"/>
    </source>
</evidence>
<feature type="binding site" evidence="6">
    <location>
        <position position="349"/>
    </location>
    <ligand>
        <name>D-dopa</name>
        <dbReference type="ChEBI" id="CHEBI:149689"/>
    </ligand>
</feature>
<gene>
    <name evidence="8" type="ORF">EMPS_08631</name>
</gene>
<dbReference type="GO" id="GO:0003884">
    <property type="term" value="F:D-amino-acid oxidase activity"/>
    <property type="evidence" value="ECO:0007669"/>
    <property type="project" value="InterPro"/>
</dbReference>
<organism evidence="8 9">
    <name type="scientific">Entomortierella parvispora</name>
    <dbReference type="NCBI Taxonomy" id="205924"/>
    <lineage>
        <taxon>Eukaryota</taxon>
        <taxon>Fungi</taxon>
        <taxon>Fungi incertae sedis</taxon>
        <taxon>Mucoromycota</taxon>
        <taxon>Mortierellomycotina</taxon>
        <taxon>Mortierellomycetes</taxon>
        <taxon>Mortierellales</taxon>
        <taxon>Mortierellaceae</taxon>
        <taxon>Entomortierella</taxon>
    </lineage>
</organism>
<dbReference type="SUPFAM" id="SSF51971">
    <property type="entry name" value="Nucleotide-binding domain"/>
    <property type="match status" value="1"/>
</dbReference>
<dbReference type="InterPro" id="IPR006076">
    <property type="entry name" value="FAD-dep_OxRdtase"/>
</dbReference>
<evidence type="ECO:0000256" key="1">
    <source>
        <dbReference type="ARBA" id="ARBA00001974"/>
    </source>
</evidence>
<dbReference type="Gene3D" id="3.30.9.10">
    <property type="entry name" value="D-Amino Acid Oxidase, subunit A, domain 2"/>
    <property type="match status" value="1"/>
</dbReference>
<dbReference type="PANTHER" id="PTHR11530:SF11">
    <property type="entry name" value="D-ASPARTATE OXIDASE"/>
    <property type="match status" value="1"/>
</dbReference>
<evidence type="ECO:0000313" key="8">
    <source>
        <dbReference type="EMBL" id="GJJ76272.1"/>
    </source>
</evidence>
<feature type="binding site" evidence="6">
    <location>
        <position position="166"/>
    </location>
    <ligand>
        <name>FAD</name>
        <dbReference type="ChEBI" id="CHEBI:57692"/>
    </ligand>
</feature>
<keyword evidence="4 6" id="KW-0274">FAD</keyword>
<evidence type="ECO:0000256" key="3">
    <source>
        <dbReference type="ARBA" id="ARBA00022630"/>
    </source>
</evidence>
<keyword evidence="3" id="KW-0285">Flavoprotein</keyword>
<keyword evidence="9" id="KW-1185">Reference proteome</keyword>
<evidence type="ECO:0000259" key="7">
    <source>
        <dbReference type="Pfam" id="PF01266"/>
    </source>
</evidence>
<feature type="binding site" evidence="6">
    <location>
        <position position="245"/>
    </location>
    <ligand>
        <name>D-dopa</name>
        <dbReference type="ChEBI" id="CHEBI:149689"/>
    </ligand>
</feature>
<dbReference type="AlphaFoldDB" id="A0A9P3HGM8"/>
<comment type="cofactor">
    <cofactor evidence="1 6">
        <name>FAD</name>
        <dbReference type="ChEBI" id="CHEBI:57692"/>
    </cofactor>
</comment>
<comment type="caution">
    <text evidence="8">The sequence shown here is derived from an EMBL/GenBank/DDBJ whole genome shotgun (WGS) entry which is preliminary data.</text>
</comment>
<feature type="binding site" evidence="6">
    <location>
        <begin position="48"/>
        <end position="49"/>
    </location>
    <ligand>
        <name>FAD</name>
        <dbReference type="ChEBI" id="CHEBI:57692"/>
    </ligand>
</feature>
<protein>
    <submittedName>
        <fullName evidence="8">D-amino-acid oxidase</fullName>
    </submittedName>
</protein>
<evidence type="ECO:0000313" key="9">
    <source>
        <dbReference type="Proteomes" id="UP000827284"/>
    </source>
</evidence>
<name>A0A9P3HGM8_9FUNG</name>
<dbReference type="Gene3D" id="3.40.50.720">
    <property type="entry name" value="NAD(P)-binding Rossmann-like Domain"/>
    <property type="match status" value="1"/>
</dbReference>
<dbReference type="SUPFAM" id="SSF54373">
    <property type="entry name" value="FAD-linked reductases, C-terminal domain"/>
    <property type="match status" value="1"/>
</dbReference>
<evidence type="ECO:0000256" key="6">
    <source>
        <dbReference type="PIRSR" id="PIRSR000189-1"/>
    </source>
</evidence>
<accession>A0A9P3HGM8</accession>
<proteinExistence type="inferred from homology"/>
<keyword evidence="5" id="KW-0560">Oxidoreductase</keyword>
<dbReference type="PIRSF" id="PIRSF000189">
    <property type="entry name" value="D-aa_oxidase"/>
    <property type="match status" value="1"/>
</dbReference>
<dbReference type="GO" id="GO:0005737">
    <property type="term" value="C:cytoplasm"/>
    <property type="evidence" value="ECO:0007669"/>
    <property type="project" value="TreeGrafter"/>
</dbReference>
<reference evidence="8" key="1">
    <citation type="submission" date="2021-11" db="EMBL/GenBank/DDBJ databases">
        <authorList>
            <person name="Herlambang A."/>
            <person name="Guo Y."/>
            <person name="Takashima Y."/>
            <person name="Nishizawa T."/>
        </authorList>
    </citation>
    <scope>NUCLEOTIDE SEQUENCE</scope>
    <source>
        <strain evidence="8">E1425</strain>
    </source>
</reference>
<evidence type="ECO:0000256" key="5">
    <source>
        <dbReference type="ARBA" id="ARBA00023002"/>
    </source>
</evidence>
<feature type="domain" description="FAD dependent oxidoreductase" evidence="7">
    <location>
        <begin position="8"/>
        <end position="361"/>
    </location>
</feature>
<evidence type="ECO:0000256" key="4">
    <source>
        <dbReference type="ARBA" id="ARBA00022827"/>
    </source>
</evidence>
<dbReference type="Proteomes" id="UP000827284">
    <property type="component" value="Unassembled WGS sequence"/>
</dbReference>
<dbReference type="GO" id="GO:0071949">
    <property type="term" value="F:FAD binding"/>
    <property type="evidence" value="ECO:0007669"/>
    <property type="project" value="InterPro"/>
</dbReference>
<dbReference type="EMBL" id="BQFW01000012">
    <property type="protein sequence ID" value="GJJ76272.1"/>
    <property type="molecule type" value="Genomic_DNA"/>
</dbReference>
<sequence>MSQPKCRVNILGAGVSGLTTALVLLQNSHYSVQIIATHLPSELALDYTSPWAGAHWRSYADIDDLDQQALDTATFKHLTHLAKHEPNAGVMFLYGHDYWDVKPKDFVDPWFKTLVEDYHYIPVADLPRGVEFGIRYRTVSVNAPKYLVYLQEKVLALGATIHHGTVASLKELAQIPHGSSRADVIINCSGLGSRILGGVLDHQMFPTRGQIVIVKVDDALWPLAKQFTCERYAEGSAMGKGTITYVIPRVIPGQESANGEIVLGGTMQHWDWGNDKETTSEETTNAILRRVRETKPDLFTTAKVLRSCAGLRPNRRGGVRVSAAVEQLDWNEGWEKPVLVVAHNYGHAGFGYQASVGCANKVVAEIERSLQQLDRARASSKTMSKL</sequence>
<dbReference type="OrthoDB" id="2015447at2759"/>